<dbReference type="GO" id="GO:0008270">
    <property type="term" value="F:zinc ion binding"/>
    <property type="evidence" value="ECO:0007669"/>
    <property type="project" value="InterPro"/>
</dbReference>
<dbReference type="EMBL" id="KN847318">
    <property type="protein sequence ID" value="KIW57955.1"/>
    <property type="molecule type" value="Genomic_DNA"/>
</dbReference>
<keyword evidence="11" id="KW-1185">Reference proteome</keyword>
<dbReference type="STRING" id="348802.A0A0D2ET92"/>
<dbReference type="InterPro" id="IPR051615">
    <property type="entry name" value="Transcr_Regulatory_Elem"/>
</dbReference>
<dbReference type="GeneID" id="25324417"/>
<gene>
    <name evidence="10" type="ORF">PV05_02509</name>
</gene>
<name>A0A0D2ET92_9EURO</name>
<dbReference type="InterPro" id="IPR036864">
    <property type="entry name" value="Zn2-C6_fun-type_DNA-bd_sf"/>
</dbReference>
<comment type="subcellular location">
    <subcellularLocation>
        <location evidence="1">Nucleus</location>
    </subcellularLocation>
</comment>
<sequence length="351" mass="38542">MQAPSRDFRHTASSPRQETYSQVTSRDSNARMPRQILPRPQEASADVPTSLLPAERFLRRYRTNVTVACDHCKIKRVKCDGKNPCSRCVTKSLACSYGQGSDGRRGRSSSSEVQALLEKVDQYQRFFDILRTVPAADAVRILHHLRSSQPNMADSLDSTHDAALAGALQFPESLASCPSTPDGNLPPSSLHAWRQPISLLTDNPSTPASSDYGAHHQAPLASPIARGGNAAVMDPQYATISDQFDVFGLGSTLPSEGQSTCDHELRPQFVDSTGTLNSMPVPVSPASSELTASAPWYSQTNTNFHQASAWLKQDIDQMSLCLDSRARQDKKGDRRQGRFCHYGVSLRLRSR</sequence>
<evidence type="ECO:0000313" key="11">
    <source>
        <dbReference type="Proteomes" id="UP000054342"/>
    </source>
</evidence>
<evidence type="ECO:0000256" key="6">
    <source>
        <dbReference type="ARBA" id="ARBA00023163"/>
    </source>
</evidence>
<dbReference type="Gene3D" id="4.10.240.10">
    <property type="entry name" value="Zn(2)-C6 fungal-type DNA-binding domain"/>
    <property type="match status" value="1"/>
</dbReference>
<evidence type="ECO:0000313" key="10">
    <source>
        <dbReference type="EMBL" id="KIW57955.1"/>
    </source>
</evidence>
<dbReference type="Proteomes" id="UP000054342">
    <property type="component" value="Unassembled WGS sequence"/>
</dbReference>
<dbReference type="Pfam" id="PF00172">
    <property type="entry name" value="Zn_clus"/>
    <property type="match status" value="1"/>
</dbReference>
<protein>
    <recommendedName>
        <fullName evidence="9">Zn(2)-C6 fungal-type domain-containing protein</fullName>
    </recommendedName>
</protein>
<evidence type="ECO:0000256" key="1">
    <source>
        <dbReference type="ARBA" id="ARBA00004123"/>
    </source>
</evidence>
<evidence type="ECO:0000256" key="4">
    <source>
        <dbReference type="ARBA" id="ARBA00023015"/>
    </source>
</evidence>
<feature type="compositionally biased region" description="Polar residues" evidence="8">
    <location>
        <begin position="11"/>
        <end position="27"/>
    </location>
</feature>
<dbReference type="GO" id="GO:0005634">
    <property type="term" value="C:nucleus"/>
    <property type="evidence" value="ECO:0007669"/>
    <property type="project" value="UniProtKB-SubCell"/>
</dbReference>
<dbReference type="HOGENOM" id="CLU_063079_0_0_1"/>
<dbReference type="CDD" id="cd00067">
    <property type="entry name" value="GAL4"/>
    <property type="match status" value="1"/>
</dbReference>
<feature type="compositionally biased region" description="Basic and acidic residues" evidence="8">
    <location>
        <begin position="1"/>
        <end position="10"/>
    </location>
</feature>
<dbReference type="SUPFAM" id="SSF57701">
    <property type="entry name" value="Zn2/Cys6 DNA-binding domain"/>
    <property type="match status" value="1"/>
</dbReference>
<organism evidence="10 11">
    <name type="scientific">Exophiala xenobiotica</name>
    <dbReference type="NCBI Taxonomy" id="348802"/>
    <lineage>
        <taxon>Eukaryota</taxon>
        <taxon>Fungi</taxon>
        <taxon>Dikarya</taxon>
        <taxon>Ascomycota</taxon>
        <taxon>Pezizomycotina</taxon>
        <taxon>Eurotiomycetes</taxon>
        <taxon>Chaetothyriomycetidae</taxon>
        <taxon>Chaetothyriales</taxon>
        <taxon>Herpotrichiellaceae</taxon>
        <taxon>Exophiala</taxon>
    </lineage>
</organism>
<dbReference type="RefSeq" id="XP_013318539.1">
    <property type="nucleotide sequence ID" value="XM_013463085.1"/>
</dbReference>
<keyword evidence="5" id="KW-0238">DNA-binding</keyword>
<keyword evidence="6" id="KW-0804">Transcription</keyword>
<evidence type="ECO:0000256" key="3">
    <source>
        <dbReference type="ARBA" id="ARBA00022833"/>
    </source>
</evidence>
<dbReference type="GO" id="GO:0003677">
    <property type="term" value="F:DNA binding"/>
    <property type="evidence" value="ECO:0007669"/>
    <property type="project" value="UniProtKB-KW"/>
</dbReference>
<dbReference type="GO" id="GO:0000981">
    <property type="term" value="F:DNA-binding transcription factor activity, RNA polymerase II-specific"/>
    <property type="evidence" value="ECO:0007669"/>
    <property type="project" value="InterPro"/>
</dbReference>
<proteinExistence type="predicted"/>
<evidence type="ECO:0000259" key="9">
    <source>
        <dbReference type="PROSITE" id="PS50048"/>
    </source>
</evidence>
<evidence type="ECO:0000256" key="5">
    <source>
        <dbReference type="ARBA" id="ARBA00023125"/>
    </source>
</evidence>
<evidence type="ECO:0000256" key="8">
    <source>
        <dbReference type="SAM" id="MobiDB-lite"/>
    </source>
</evidence>
<dbReference type="PANTHER" id="PTHR31313">
    <property type="entry name" value="TY1 ENHANCER ACTIVATOR"/>
    <property type="match status" value="1"/>
</dbReference>
<dbReference type="AlphaFoldDB" id="A0A0D2ET92"/>
<dbReference type="SMART" id="SM00066">
    <property type="entry name" value="GAL4"/>
    <property type="match status" value="1"/>
</dbReference>
<dbReference type="OrthoDB" id="3364175at2759"/>
<keyword evidence="7" id="KW-0539">Nucleus</keyword>
<feature type="region of interest" description="Disordered" evidence="8">
    <location>
        <begin position="1"/>
        <end position="45"/>
    </location>
</feature>
<keyword evidence="4" id="KW-0805">Transcription regulation</keyword>
<dbReference type="PROSITE" id="PS50048">
    <property type="entry name" value="ZN2_CY6_FUNGAL_2"/>
    <property type="match status" value="1"/>
</dbReference>
<accession>A0A0D2ET92</accession>
<reference evidence="10 11" key="1">
    <citation type="submission" date="2015-01" db="EMBL/GenBank/DDBJ databases">
        <title>The Genome Sequence of Exophiala xenobiotica CBS118157.</title>
        <authorList>
            <consortium name="The Broad Institute Genomics Platform"/>
            <person name="Cuomo C."/>
            <person name="de Hoog S."/>
            <person name="Gorbushina A."/>
            <person name="Stielow B."/>
            <person name="Teixiera M."/>
            <person name="Abouelleil A."/>
            <person name="Chapman S.B."/>
            <person name="Priest M."/>
            <person name="Young S.K."/>
            <person name="Wortman J."/>
            <person name="Nusbaum C."/>
            <person name="Birren B."/>
        </authorList>
    </citation>
    <scope>NUCLEOTIDE SEQUENCE [LARGE SCALE GENOMIC DNA]</scope>
    <source>
        <strain evidence="10 11">CBS 118157</strain>
    </source>
</reference>
<keyword evidence="2" id="KW-0479">Metal-binding</keyword>
<keyword evidence="3" id="KW-0862">Zinc</keyword>
<evidence type="ECO:0000256" key="2">
    <source>
        <dbReference type="ARBA" id="ARBA00022723"/>
    </source>
</evidence>
<feature type="domain" description="Zn(2)-C6 fungal-type" evidence="9">
    <location>
        <begin position="68"/>
        <end position="97"/>
    </location>
</feature>
<evidence type="ECO:0000256" key="7">
    <source>
        <dbReference type="ARBA" id="ARBA00023242"/>
    </source>
</evidence>
<dbReference type="InterPro" id="IPR001138">
    <property type="entry name" value="Zn2Cys6_DnaBD"/>
</dbReference>
<dbReference type="PANTHER" id="PTHR31313:SF81">
    <property type="entry name" value="TY1 ENHANCER ACTIVATOR"/>
    <property type="match status" value="1"/>
</dbReference>
<dbReference type="PROSITE" id="PS00463">
    <property type="entry name" value="ZN2_CY6_FUNGAL_1"/>
    <property type="match status" value="1"/>
</dbReference>